<evidence type="ECO:0000256" key="3">
    <source>
        <dbReference type="ARBA" id="ARBA00022989"/>
    </source>
</evidence>
<accession>A0A8S1EJN3</accession>
<reference evidence="7 8" key="1">
    <citation type="submission" date="2020-04" db="EMBL/GenBank/DDBJ databases">
        <authorList>
            <person name="Laetsch R D."/>
            <person name="Stevens L."/>
            <person name="Kumar S."/>
            <person name="Blaxter L. M."/>
        </authorList>
    </citation>
    <scope>NUCLEOTIDE SEQUENCE [LARGE SCALE GENOMIC DNA]</scope>
</reference>
<dbReference type="PANTHER" id="PTHR13659">
    <property type="entry name" value="AUTOSOMAL HIGHLY CONSERVED PROTEIN"/>
    <property type="match status" value="1"/>
</dbReference>
<dbReference type="InterPro" id="IPR039871">
    <property type="entry name" value="FAM8A1"/>
</dbReference>
<dbReference type="GO" id="GO:0016020">
    <property type="term" value="C:membrane"/>
    <property type="evidence" value="ECO:0007669"/>
    <property type="project" value="UniProtKB-SubCell"/>
</dbReference>
<comment type="caution">
    <text evidence="7">The sequence shown here is derived from an EMBL/GenBank/DDBJ whole genome shotgun (WGS) entry which is preliminary data.</text>
</comment>
<feature type="domain" description="RDD" evidence="6">
    <location>
        <begin position="47"/>
        <end position="180"/>
    </location>
</feature>
<evidence type="ECO:0000256" key="4">
    <source>
        <dbReference type="ARBA" id="ARBA00023136"/>
    </source>
</evidence>
<evidence type="ECO:0000256" key="5">
    <source>
        <dbReference type="SAM" id="Phobius"/>
    </source>
</evidence>
<organism evidence="7 8">
    <name type="scientific">Caenorhabditis bovis</name>
    <dbReference type="NCBI Taxonomy" id="2654633"/>
    <lineage>
        <taxon>Eukaryota</taxon>
        <taxon>Metazoa</taxon>
        <taxon>Ecdysozoa</taxon>
        <taxon>Nematoda</taxon>
        <taxon>Chromadorea</taxon>
        <taxon>Rhabditida</taxon>
        <taxon>Rhabditina</taxon>
        <taxon>Rhabditomorpha</taxon>
        <taxon>Rhabditoidea</taxon>
        <taxon>Rhabditidae</taxon>
        <taxon>Peloderinae</taxon>
        <taxon>Caenorhabditis</taxon>
    </lineage>
</organism>
<feature type="transmembrane region" description="Helical" evidence="5">
    <location>
        <begin position="57"/>
        <end position="75"/>
    </location>
</feature>
<dbReference type="PANTHER" id="PTHR13659:SF5">
    <property type="entry name" value="PROTEIN FAM8A1"/>
    <property type="match status" value="1"/>
</dbReference>
<keyword evidence="2 5" id="KW-0812">Transmembrane</keyword>
<evidence type="ECO:0000313" key="8">
    <source>
        <dbReference type="Proteomes" id="UP000494206"/>
    </source>
</evidence>
<dbReference type="AlphaFoldDB" id="A0A8S1EJN3"/>
<proteinExistence type="predicted"/>
<comment type="subcellular location">
    <subcellularLocation>
        <location evidence="1">Membrane</location>
        <topology evidence="1">Multi-pass membrane protein</topology>
    </subcellularLocation>
</comment>
<keyword evidence="4 5" id="KW-0472">Membrane</keyword>
<evidence type="ECO:0000256" key="1">
    <source>
        <dbReference type="ARBA" id="ARBA00004141"/>
    </source>
</evidence>
<evidence type="ECO:0000259" key="6">
    <source>
        <dbReference type="Pfam" id="PF06271"/>
    </source>
</evidence>
<protein>
    <recommendedName>
        <fullName evidence="6">RDD domain-containing protein</fullName>
    </recommendedName>
</protein>
<keyword evidence="8" id="KW-1185">Reference proteome</keyword>
<gene>
    <name evidence="7" type="ORF">CBOVIS_LOCUS3808</name>
</gene>
<name>A0A8S1EJN3_9PELO</name>
<evidence type="ECO:0000313" key="7">
    <source>
        <dbReference type="EMBL" id="CAB3400996.1"/>
    </source>
</evidence>
<dbReference type="EMBL" id="CADEPM010000002">
    <property type="protein sequence ID" value="CAB3400996.1"/>
    <property type="molecule type" value="Genomic_DNA"/>
</dbReference>
<sequence length="217" mass="24747">MDEENIRLRATLRRSYFPERETRDYGSAANFAATMRNYVGNSDYWAASYFRRISAEIIDFTICIFLKLFVVLALIELDLIDIEPYHKVIDEDHDIVEFILMTQALLPIEVFCKMLCAVLEALVMAVNIGPCKKGQTPGKWIVGIRVISAENIIDATATSNRYLIYEAKDITLRQSFTRALMKNMIMNSLFPLSTLAFNLNSSRSFYDSLIKTVVVAS</sequence>
<dbReference type="InterPro" id="IPR010432">
    <property type="entry name" value="RDD"/>
</dbReference>
<dbReference type="OrthoDB" id="10061042at2759"/>
<evidence type="ECO:0000256" key="2">
    <source>
        <dbReference type="ARBA" id="ARBA00022692"/>
    </source>
</evidence>
<keyword evidence="3 5" id="KW-1133">Transmembrane helix</keyword>
<dbReference type="Pfam" id="PF06271">
    <property type="entry name" value="RDD"/>
    <property type="match status" value="1"/>
</dbReference>
<dbReference type="Proteomes" id="UP000494206">
    <property type="component" value="Unassembled WGS sequence"/>
</dbReference>